<evidence type="ECO:0000256" key="1">
    <source>
        <dbReference type="SAM" id="MobiDB-lite"/>
    </source>
</evidence>
<reference evidence="3" key="1">
    <citation type="journal article" date="2006" name="PLoS Biol.">
        <title>Macronuclear genome sequence of the ciliate Tetrahymena thermophila, a model eukaryote.</title>
        <authorList>
            <person name="Eisen J.A."/>
            <person name="Coyne R.S."/>
            <person name="Wu M."/>
            <person name="Wu D."/>
            <person name="Thiagarajan M."/>
            <person name="Wortman J.R."/>
            <person name="Badger J.H."/>
            <person name="Ren Q."/>
            <person name="Amedeo P."/>
            <person name="Jones K.M."/>
            <person name="Tallon L.J."/>
            <person name="Delcher A.L."/>
            <person name="Salzberg S.L."/>
            <person name="Silva J.C."/>
            <person name="Haas B.J."/>
            <person name="Majoros W.H."/>
            <person name="Farzad M."/>
            <person name="Carlton J.M."/>
            <person name="Smith R.K. Jr."/>
            <person name="Garg J."/>
            <person name="Pearlman R.E."/>
            <person name="Karrer K.M."/>
            <person name="Sun L."/>
            <person name="Manning G."/>
            <person name="Elde N.C."/>
            <person name="Turkewitz A.P."/>
            <person name="Asai D.J."/>
            <person name="Wilkes D.E."/>
            <person name="Wang Y."/>
            <person name="Cai H."/>
            <person name="Collins K."/>
            <person name="Stewart B.A."/>
            <person name="Lee S.R."/>
            <person name="Wilamowska K."/>
            <person name="Weinberg Z."/>
            <person name="Ruzzo W.L."/>
            <person name="Wloga D."/>
            <person name="Gaertig J."/>
            <person name="Frankel J."/>
            <person name="Tsao C.-C."/>
            <person name="Gorovsky M.A."/>
            <person name="Keeling P.J."/>
            <person name="Waller R.F."/>
            <person name="Patron N.J."/>
            <person name="Cherry J.M."/>
            <person name="Stover N.A."/>
            <person name="Krieger C.J."/>
            <person name="del Toro C."/>
            <person name="Ryder H.F."/>
            <person name="Williamson S.C."/>
            <person name="Barbeau R.A."/>
            <person name="Hamilton E.P."/>
            <person name="Orias E."/>
        </authorList>
    </citation>
    <scope>NUCLEOTIDE SEQUENCE [LARGE SCALE GENOMIC DNA]</scope>
    <source>
        <strain evidence="3">SB210</strain>
    </source>
</reference>
<accession>I7MJ76</accession>
<keyword evidence="3" id="KW-1185">Reference proteome</keyword>
<sequence>MGCSASANVSNTLIPKQFQIVTESGKTFSMILDKLYKVSTIKHLMEMRIASKSDQLRLYIKIEQSESVQTPQSTAAATTVSSSSKIFKEFEGKSSIIQEGNTSYKLIELEDDKYIMQYAKLLANNPRIYLAQVKSQNTTNESVSTSVNSNRLRNQTIHIGCCFNNKPELQDDDAIIIAIQKLEKGEVLPQSQIDILQKGRSTLYKQSSQPQQTASPQIQQQTEESNQNQNVQKSPSSMPQITIEASS</sequence>
<dbReference type="EMBL" id="GG662699">
    <property type="protein sequence ID" value="EAR96039.1"/>
    <property type="molecule type" value="Genomic_DNA"/>
</dbReference>
<dbReference type="KEGG" id="tet:TTHERM_00127040"/>
<feature type="compositionally biased region" description="Polar residues" evidence="1">
    <location>
        <begin position="233"/>
        <end position="247"/>
    </location>
</feature>
<feature type="region of interest" description="Disordered" evidence="1">
    <location>
        <begin position="204"/>
        <end position="247"/>
    </location>
</feature>
<gene>
    <name evidence="2" type="ORF">TTHERM_00127040</name>
</gene>
<organism evidence="2 3">
    <name type="scientific">Tetrahymena thermophila (strain SB210)</name>
    <dbReference type="NCBI Taxonomy" id="312017"/>
    <lineage>
        <taxon>Eukaryota</taxon>
        <taxon>Sar</taxon>
        <taxon>Alveolata</taxon>
        <taxon>Ciliophora</taxon>
        <taxon>Intramacronucleata</taxon>
        <taxon>Oligohymenophorea</taxon>
        <taxon>Hymenostomatida</taxon>
        <taxon>Tetrahymenina</taxon>
        <taxon>Tetrahymenidae</taxon>
        <taxon>Tetrahymena</taxon>
    </lineage>
</organism>
<evidence type="ECO:0000313" key="3">
    <source>
        <dbReference type="Proteomes" id="UP000009168"/>
    </source>
</evidence>
<proteinExistence type="predicted"/>
<evidence type="ECO:0000313" key="2">
    <source>
        <dbReference type="EMBL" id="EAR96039.1"/>
    </source>
</evidence>
<dbReference type="RefSeq" id="XP_001016284.1">
    <property type="nucleotide sequence ID" value="XM_001016284.1"/>
</dbReference>
<feature type="compositionally biased region" description="Low complexity" evidence="1">
    <location>
        <begin position="206"/>
        <end position="232"/>
    </location>
</feature>
<protein>
    <submittedName>
        <fullName evidence="2">Uncharacterized protein</fullName>
    </submittedName>
</protein>
<dbReference type="AlphaFoldDB" id="I7MJ76"/>
<dbReference type="Proteomes" id="UP000009168">
    <property type="component" value="Unassembled WGS sequence"/>
</dbReference>
<dbReference type="HOGENOM" id="CLU_1126446_0_0_1"/>
<dbReference type="InParanoid" id="I7MJ76"/>
<name>I7MJ76_TETTS</name>
<dbReference type="GeneID" id="7846817"/>